<evidence type="ECO:0000256" key="1">
    <source>
        <dbReference type="SAM" id="Phobius"/>
    </source>
</evidence>
<feature type="transmembrane region" description="Helical" evidence="1">
    <location>
        <begin position="21"/>
        <end position="44"/>
    </location>
</feature>
<feature type="transmembrane region" description="Helical" evidence="1">
    <location>
        <begin position="391"/>
        <end position="416"/>
    </location>
</feature>
<evidence type="ECO:0000313" key="2">
    <source>
        <dbReference type="EMBL" id="MCM6773096.1"/>
    </source>
</evidence>
<evidence type="ECO:0000313" key="3">
    <source>
        <dbReference type="Proteomes" id="UP001139157"/>
    </source>
</evidence>
<dbReference type="Proteomes" id="UP001139157">
    <property type="component" value="Unassembled WGS sequence"/>
</dbReference>
<proteinExistence type="predicted"/>
<keyword evidence="3" id="KW-1185">Reference proteome</keyword>
<protein>
    <recommendedName>
        <fullName evidence="4">Secreted protein</fullName>
    </recommendedName>
</protein>
<keyword evidence="1" id="KW-0472">Membrane</keyword>
<reference evidence="2" key="1">
    <citation type="submission" date="2022-06" db="EMBL/GenBank/DDBJ databases">
        <title>Novel species in genus nocardia.</title>
        <authorList>
            <person name="Li F."/>
        </authorList>
    </citation>
    <scope>NUCLEOTIDE SEQUENCE</scope>
    <source>
        <strain evidence="2">CDC141</strain>
    </source>
</reference>
<gene>
    <name evidence="2" type="ORF">NDR86_06385</name>
</gene>
<dbReference type="RefSeq" id="WP_251910079.1">
    <property type="nucleotide sequence ID" value="NZ_JAMRXG010000002.1"/>
</dbReference>
<sequence>MEARVSGAVRGRIAWLRRFAATTPGTIIGIAAAAVVLCLISGLVCAEEFSARTAHRDDALMRSEPLADAAQRLYVALSSADAAAATAFLSGGIESREVRGRYEQALADAAQALAVATAGASDARTREIVARVAADLPVYTGLVETARANHRQGFPVGAAYLREASGVMQNSLLPNASELTAQRLAAVRADQRAVTGPPWVALALSAIVLGGAMAASRVLSRRTNRRFNLGLVVAGGAAALAVLWIVVAAVIARGAIDTGTRGPTARGENLAQARILAQQARTDETLQLITNGDITDIENDFAAKTSLLGAALEQAGSPESPVHQQFSQWMSGHRNQLDNYRAADYQAAVRQAIGPGPESSAGRFADLDAALRNDLTATRAELRQQIGSAGAAWFGAAAGTLVLMVIAAAGVVAGLWPRLKEFL</sequence>
<feature type="transmembrane region" description="Helical" evidence="1">
    <location>
        <begin position="199"/>
        <end position="219"/>
    </location>
</feature>
<name>A0A9X2IXQ7_9NOCA</name>
<comment type="caution">
    <text evidence="2">The sequence shown here is derived from an EMBL/GenBank/DDBJ whole genome shotgun (WGS) entry which is preliminary data.</text>
</comment>
<evidence type="ECO:0008006" key="4">
    <source>
        <dbReference type="Google" id="ProtNLM"/>
    </source>
</evidence>
<organism evidence="2 3">
    <name type="scientific">Nocardia pulmonis</name>
    <dbReference type="NCBI Taxonomy" id="2951408"/>
    <lineage>
        <taxon>Bacteria</taxon>
        <taxon>Bacillati</taxon>
        <taxon>Actinomycetota</taxon>
        <taxon>Actinomycetes</taxon>
        <taxon>Mycobacteriales</taxon>
        <taxon>Nocardiaceae</taxon>
        <taxon>Nocardia</taxon>
    </lineage>
</organism>
<keyword evidence="1" id="KW-1133">Transmembrane helix</keyword>
<dbReference type="EMBL" id="JAMRXG010000002">
    <property type="protein sequence ID" value="MCM6773096.1"/>
    <property type="molecule type" value="Genomic_DNA"/>
</dbReference>
<keyword evidence="1" id="KW-0812">Transmembrane</keyword>
<dbReference type="AlphaFoldDB" id="A0A9X2IXQ7"/>
<feature type="transmembrane region" description="Helical" evidence="1">
    <location>
        <begin position="231"/>
        <end position="252"/>
    </location>
</feature>
<accession>A0A9X2IXQ7</accession>